<dbReference type="AlphaFoldDB" id="Q4WVW9"/>
<gene>
    <name evidence="1" type="ORF">AFUA_5G13590</name>
</gene>
<sequence length="283" mass="31814">MVYSVQPSYPNIDIWSYSRANPDRVNYTLGIITCHYTPCSLSSNSHLNSLQLEPTPWLHKSIIMNYKEEISSLVLDLSDLEVALLLSLAIHEHCLIETTNDCIHDVAKELGLLSTHHNTTGSRDCTRSPGFRNVFGDMKVVDVVIAKNFNYVDGVIQLHALEVGFLDHHDDALLNHRQLMRSKRLNTNHGPIEAPPGFLFVPLVVRGSDQRSPRLNHHLLLDQIQQLSASVSVGADITRYQQDIVVFLRLSRAVAGGITARSNMQFTKLSKYVQLIRLPKECA</sequence>
<dbReference type="GeneID" id="3511458"/>
<dbReference type="OMA" id="HWHDPED"/>
<dbReference type="Proteomes" id="UP000002530">
    <property type="component" value="Unassembled WGS sequence"/>
</dbReference>
<dbReference type="InParanoid" id="Q4WVW9"/>
<keyword evidence="2" id="KW-1185">Reference proteome</keyword>
<reference evidence="1 2" key="1">
    <citation type="journal article" date="2005" name="Nature">
        <title>Genomic sequence of the pathogenic and allergenic filamentous fungus Aspergillus fumigatus.</title>
        <authorList>
            <person name="Nierman W.C."/>
            <person name="Pain A."/>
            <person name="Anderson M.J."/>
            <person name="Wortman J.R."/>
            <person name="Kim H.S."/>
            <person name="Arroyo J."/>
            <person name="Berriman M."/>
            <person name="Abe K."/>
            <person name="Archer D.B."/>
            <person name="Bermejo C."/>
            <person name="Bennett J."/>
            <person name="Bowyer P."/>
            <person name="Chen D."/>
            <person name="Collins M."/>
            <person name="Coulsen R."/>
            <person name="Davies R."/>
            <person name="Dyer P.S."/>
            <person name="Farman M."/>
            <person name="Fedorova N."/>
            <person name="Fedorova N."/>
            <person name="Feldblyum T.V."/>
            <person name="Fischer R."/>
            <person name="Fosker N."/>
            <person name="Fraser A."/>
            <person name="Garcia J.L."/>
            <person name="Garcia M.J."/>
            <person name="Goble A."/>
            <person name="Goldman G.H."/>
            <person name="Gomi K."/>
            <person name="Griffith-Jones S."/>
            <person name="Gwilliam R."/>
            <person name="Haas B."/>
            <person name="Haas H."/>
            <person name="Harris D."/>
            <person name="Horiuchi H."/>
            <person name="Huang J."/>
            <person name="Humphray S."/>
            <person name="Jimenez J."/>
            <person name="Keller N."/>
            <person name="Khouri H."/>
            <person name="Kitamoto K."/>
            <person name="Kobayashi T."/>
            <person name="Konzack S."/>
            <person name="Kulkarni R."/>
            <person name="Kumagai T."/>
            <person name="Lafon A."/>
            <person name="Latge J.P."/>
            <person name="Li W."/>
            <person name="Lord A."/>
            <person name="Lu C."/>
            <person name="Majoros W.H."/>
            <person name="May G.S."/>
            <person name="Miller B.L."/>
            <person name="Mohamoud Y."/>
            <person name="Molina M."/>
            <person name="Monod M."/>
            <person name="Mouyna I."/>
            <person name="Mulligan S."/>
            <person name="Murphy L."/>
            <person name="O'Neil S."/>
            <person name="Paulsen I."/>
            <person name="Penalva M.A."/>
            <person name="Pertea M."/>
            <person name="Price C."/>
            <person name="Pritchard B.L."/>
            <person name="Quail M.A."/>
            <person name="Rabbinowitsch E."/>
            <person name="Rawlins N."/>
            <person name="Rajandream M.A."/>
            <person name="Reichard U."/>
            <person name="Renauld H."/>
            <person name="Robson G.D."/>
            <person name="Rodriguez de Cordoba S."/>
            <person name="Rodriguez-Pena J.M."/>
            <person name="Ronning C.M."/>
            <person name="Rutter S."/>
            <person name="Salzberg S.L."/>
            <person name="Sanchez M."/>
            <person name="Sanchez-Ferrero J.C."/>
            <person name="Saunders D."/>
            <person name="Seeger K."/>
            <person name="Squares R."/>
            <person name="Squares S."/>
            <person name="Takeuchi M."/>
            <person name="Tekaia F."/>
            <person name="Turner G."/>
            <person name="Vazquez de Aldana C.R."/>
            <person name="Weidman J."/>
            <person name="White O."/>
            <person name="Woodward J."/>
            <person name="Yu J.H."/>
            <person name="Fraser C."/>
            <person name="Galagan J.E."/>
            <person name="Asai K."/>
            <person name="Machida M."/>
            <person name="Hall N."/>
            <person name="Barrell B."/>
            <person name="Denning D.W."/>
        </authorList>
    </citation>
    <scope>NUCLEOTIDE SEQUENCE [LARGE SCALE GENOMIC DNA]</scope>
    <source>
        <strain evidence="1 2">Af293</strain>
    </source>
</reference>
<comment type="caution">
    <text evidence="1">The sequence shown here is derived from an EMBL/GenBank/DDBJ whole genome shotgun (WGS) entry which is preliminary data.</text>
</comment>
<dbReference type="KEGG" id="afm:AFUA_5G13590"/>
<protein>
    <submittedName>
        <fullName evidence="1">Uncharacterized protein</fullName>
    </submittedName>
</protein>
<name>Q4WVW9_ASPFU</name>
<dbReference type="HOGENOM" id="CLU_983452_0_0_1"/>
<dbReference type="VEuPathDB" id="FungiDB:Afu5g13590"/>
<dbReference type="EMBL" id="AAHF01000003">
    <property type="protein sequence ID" value="EAL91257.1"/>
    <property type="molecule type" value="Genomic_DNA"/>
</dbReference>
<evidence type="ECO:0000313" key="1">
    <source>
        <dbReference type="EMBL" id="EAL91257.1"/>
    </source>
</evidence>
<proteinExistence type="predicted"/>
<evidence type="ECO:0000313" key="2">
    <source>
        <dbReference type="Proteomes" id="UP000002530"/>
    </source>
</evidence>
<dbReference type="OrthoDB" id="5582146at2759"/>
<dbReference type="RefSeq" id="XP_753295.1">
    <property type="nucleotide sequence ID" value="XM_748202.1"/>
</dbReference>
<organism evidence="1 2">
    <name type="scientific">Aspergillus fumigatus (strain ATCC MYA-4609 / CBS 101355 / FGSC A1100 / Af293)</name>
    <name type="common">Neosartorya fumigata</name>
    <dbReference type="NCBI Taxonomy" id="330879"/>
    <lineage>
        <taxon>Eukaryota</taxon>
        <taxon>Fungi</taxon>
        <taxon>Dikarya</taxon>
        <taxon>Ascomycota</taxon>
        <taxon>Pezizomycotina</taxon>
        <taxon>Eurotiomycetes</taxon>
        <taxon>Eurotiomycetidae</taxon>
        <taxon>Eurotiales</taxon>
        <taxon>Aspergillaceae</taxon>
        <taxon>Aspergillus</taxon>
        <taxon>Aspergillus subgen. Fumigati</taxon>
    </lineage>
</organism>
<accession>Q4WVW9</accession>